<dbReference type="Proteomes" id="UP000184386">
    <property type="component" value="Unassembled WGS sequence"/>
</dbReference>
<dbReference type="EMBL" id="FRAC01000011">
    <property type="protein sequence ID" value="SHK34557.1"/>
    <property type="molecule type" value="Genomic_DNA"/>
</dbReference>
<gene>
    <name evidence="1" type="ORF">SAMN02745136_02256</name>
</gene>
<reference evidence="1 2" key="1">
    <citation type="submission" date="2016-11" db="EMBL/GenBank/DDBJ databases">
        <authorList>
            <person name="Jaros S."/>
            <person name="Januszkiewicz K."/>
            <person name="Wedrychowicz H."/>
        </authorList>
    </citation>
    <scope>NUCLEOTIDE SEQUENCE [LARGE SCALE GENOMIC DNA]</scope>
    <source>
        <strain evidence="1 2">DSM 15929</strain>
    </source>
</reference>
<dbReference type="OrthoDB" id="7279501at2"/>
<evidence type="ECO:0000313" key="2">
    <source>
        <dbReference type="Proteomes" id="UP000184386"/>
    </source>
</evidence>
<evidence type="ECO:0000313" key="1">
    <source>
        <dbReference type="EMBL" id="SHK34557.1"/>
    </source>
</evidence>
<organism evidence="1 2">
    <name type="scientific">Anaerocolumna jejuensis DSM 15929</name>
    <dbReference type="NCBI Taxonomy" id="1121322"/>
    <lineage>
        <taxon>Bacteria</taxon>
        <taxon>Bacillati</taxon>
        <taxon>Bacillota</taxon>
        <taxon>Clostridia</taxon>
        <taxon>Lachnospirales</taxon>
        <taxon>Lachnospiraceae</taxon>
        <taxon>Anaerocolumna</taxon>
    </lineage>
</organism>
<sequence>MKINADIVRDYIEGKSIISYSDKWFFNTQGYSYAEPSYESDHIESVRRIYTQIKDSIDNFIPCNLKIWDALFPNWKEILDSVIINLIIGYPEPNDATVLKEPDGQNNVILDLGLWTKYEGKCDITGVIHNLLTHELCHVCIGKTIKDIDADIESSDYIINLDANTFHEGFAHLVSYDDKDIDMVQWDSESLQKVKAKSKSMMRSALFATDSLEQKKYLYDAIYGNYYDKYACMCGMLYLVDCWKAKGILGLEEEMKKGYQGFSKRTIGEALQDKHTEKLFKDFLNAYNECFYKKDLASLKEFYDTNDNILIYFDNHKNNDTYSLEEHLKLISDFFNNGKLTEVGEVEPLIIENFNVFHKGEAACLCFLSRYKSFPVPAVRSTLYLECTNGIWKVMHAHFSFEPEK</sequence>
<dbReference type="SUPFAM" id="SSF54427">
    <property type="entry name" value="NTF2-like"/>
    <property type="match status" value="1"/>
</dbReference>
<dbReference type="Pfam" id="PF18958">
    <property type="entry name" value="DUF5700"/>
    <property type="match status" value="1"/>
</dbReference>
<dbReference type="InterPro" id="IPR032710">
    <property type="entry name" value="NTF2-like_dom_sf"/>
</dbReference>
<keyword evidence="2" id="KW-1185">Reference proteome</keyword>
<dbReference type="InterPro" id="IPR043754">
    <property type="entry name" value="DUF5700"/>
</dbReference>
<dbReference type="AlphaFoldDB" id="A0A1M6RQH2"/>
<protein>
    <recommendedName>
        <fullName evidence="3">SnoaL-like domain-containing protein</fullName>
    </recommendedName>
</protein>
<dbReference type="RefSeq" id="WP_084124134.1">
    <property type="nucleotide sequence ID" value="NZ_FRAC01000011.1"/>
</dbReference>
<proteinExistence type="predicted"/>
<name>A0A1M6RQH2_9FIRM</name>
<evidence type="ECO:0008006" key="3">
    <source>
        <dbReference type="Google" id="ProtNLM"/>
    </source>
</evidence>
<accession>A0A1M6RQH2</accession>
<dbReference type="Gene3D" id="3.10.450.50">
    <property type="match status" value="1"/>
</dbReference>